<evidence type="ECO:0000313" key="8">
    <source>
        <dbReference type="EMBL" id="WRY32644.1"/>
    </source>
</evidence>
<keyword evidence="4" id="KW-0249">Electron transport</keyword>
<dbReference type="InterPro" id="IPR002327">
    <property type="entry name" value="Cyt_c_1A/1B"/>
</dbReference>
<gene>
    <name evidence="8" type="ORF">RPE78_07920</name>
</gene>
<dbReference type="SUPFAM" id="SSF46626">
    <property type="entry name" value="Cytochrome c"/>
    <property type="match status" value="1"/>
</dbReference>
<dbReference type="PROSITE" id="PS51007">
    <property type="entry name" value="CYTC"/>
    <property type="match status" value="1"/>
</dbReference>
<dbReference type="InterPro" id="IPR036909">
    <property type="entry name" value="Cyt_c-like_dom_sf"/>
</dbReference>
<dbReference type="Pfam" id="PF00034">
    <property type="entry name" value="Cytochrom_C"/>
    <property type="match status" value="1"/>
</dbReference>
<dbReference type="EMBL" id="CP135443">
    <property type="protein sequence ID" value="WRY32644.1"/>
    <property type="molecule type" value="Genomic_DNA"/>
</dbReference>
<keyword evidence="2 6" id="KW-0349">Heme</keyword>
<organism evidence="8 9">
    <name type="scientific">Thioclava litoralis</name>
    <dbReference type="NCBI Taxonomy" id="3076557"/>
    <lineage>
        <taxon>Bacteria</taxon>
        <taxon>Pseudomonadati</taxon>
        <taxon>Pseudomonadota</taxon>
        <taxon>Alphaproteobacteria</taxon>
        <taxon>Rhodobacterales</taxon>
        <taxon>Paracoccaceae</taxon>
        <taxon>Thioclava</taxon>
    </lineage>
</organism>
<evidence type="ECO:0000256" key="2">
    <source>
        <dbReference type="ARBA" id="ARBA00022617"/>
    </source>
</evidence>
<reference evidence="8 9" key="1">
    <citation type="submission" date="2023-09" db="EMBL/GenBank/DDBJ databases">
        <title>Thioclava shenzhenensis sp. nov., a multidrug resistant bacteria-antagonizing species isolated from coastal seawater.</title>
        <authorList>
            <person name="Long M."/>
        </authorList>
    </citation>
    <scope>NUCLEOTIDE SEQUENCE [LARGE SCALE GENOMIC DNA]</scope>
    <source>
        <strain evidence="8 9">FTW29</strain>
    </source>
</reference>
<accession>A0ABZ1DV76</accession>
<evidence type="ECO:0000256" key="1">
    <source>
        <dbReference type="ARBA" id="ARBA00022448"/>
    </source>
</evidence>
<dbReference type="Gene3D" id="1.10.760.10">
    <property type="entry name" value="Cytochrome c-like domain"/>
    <property type="match status" value="1"/>
</dbReference>
<keyword evidence="9" id="KW-1185">Reference proteome</keyword>
<protein>
    <submittedName>
        <fullName evidence="8">Cytochrome c family protein</fullName>
    </submittedName>
</protein>
<keyword evidence="3 6" id="KW-0479">Metal-binding</keyword>
<evidence type="ECO:0000259" key="7">
    <source>
        <dbReference type="PROSITE" id="PS51007"/>
    </source>
</evidence>
<dbReference type="PANTHER" id="PTHR11961">
    <property type="entry name" value="CYTOCHROME C"/>
    <property type="match status" value="1"/>
</dbReference>
<evidence type="ECO:0000256" key="6">
    <source>
        <dbReference type="PROSITE-ProRule" id="PRU00433"/>
    </source>
</evidence>
<dbReference type="InterPro" id="IPR009056">
    <property type="entry name" value="Cyt_c-like_dom"/>
</dbReference>
<dbReference type="PRINTS" id="PR00604">
    <property type="entry name" value="CYTCHRMECIAB"/>
</dbReference>
<evidence type="ECO:0000256" key="4">
    <source>
        <dbReference type="ARBA" id="ARBA00022982"/>
    </source>
</evidence>
<keyword evidence="5 6" id="KW-0408">Iron</keyword>
<feature type="domain" description="Cytochrome c" evidence="7">
    <location>
        <begin position="72"/>
        <end position="170"/>
    </location>
</feature>
<evidence type="ECO:0000256" key="5">
    <source>
        <dbReference type="ARBA" id="ARBA00023004"/>
    </source>
</evidence>
<name>A0ABZ1DV76_9RHOB</name>
<evidence type="ECO:0000256" key="3">
    <source>
        <dbReference type="ARBA" id="ARBA00022723"/>
    </source>
</evidence>
<keyword evidence="1" id="KW-0813">Transport</keyword>
<dbReference type="Proteomes" id="UP001623290">
    <property type="component" value="Chromosome"/>
</dbReference>
<evidence type="ECO:0000313" key="9">
    <source>
        <dbReference type="Proteomes" id="UP001623290"/>
    </source>
</evidence>
<proteinExistence type="predicted"/>
<dbReference type="RefSeq" id="WP_406720245.1">
    <property type="nucleotide sequence ID" value="NZ_CP135443.1"/>
</dbReference>
<sequence>MFTLSNLFKAALGLVGAVLFFLVGSWAAQALYTVGGNDAQTAGMTDAPGGLIGGDSAAAPAEDVVEVVMGEGDAAAGAKVFNKCKACHKVDGTNAVGPHLDGVVGRQIASVDGFAYSEALKGHGGTWDYEALDAWLTNPKDFAPGNKMTFAGLKKAKDRANVVAYIESLQ</sequence>